<dbReference type="EMBL" id="KZ613938">
    <property type="protein sequence ID" value="PMD47708.1"/>
    <property type="molecule type" value="Genomic_DNA"/>
</dbReference>
<dbReference type="OrthoDB" id="414322at2759"/>
<accession>A0A2J6SAB9</accession>
<name>A0A2J6SAB9_HYAVF</name>
<dbReference type="AlphaFoldDB" id="A0A2J6SAB9"/>
<sequence>MLISMADLSTAKGLLTIIITTSVTPSAPSTELISSVLESYRRHCPSLVGCRAIVVFDGYDRVVSEPRLKKGCVTAEQAENFSLYKENVKTFIIKQYYPDNQAVHFTQTQAHAEYGSPFDDQNVVSYTISQSRNTFVSFIEPSRRLGFGLAVRAALRLCSTPYVWVQQHDWILTSSVPIEPLLQIMQTSESDPDAPVKYVCLPAVRMLKYAVSAEVIRFPALRKLTSELKCDYSPKGQPDVKIPLTPLFFWHDKPHIACTEHYLARVFPSRLAMLRGDFIEDKIGQRARTQMKEGLFAKWATWLYYPNEGKEVCSKHLHGRTYQGAEKEAEKIALKRRQREDKMASGETRE</sequence>
<reference evidence="1 2" key="1">
    <citation type="submission" date="2016-04" db="EMBL/GenBank/DDBJ databases">
        <title>A degradative enzymes factory behind the ericoid mycorrhizal symbiosis.</title>
        <authorList>
            <consortium name="DOE Joint Genome Institute"/>
            <person name="Martino E."/>
            <person name="Morin E."/>
            <person name="Grelet G."/>
            <person name="Kuo A."/>
            <person name="Kohler A."/>
            <person name="Daghino S."/>
            <person name="Barry K."/>
            <person name="Choi C."/>
            <person name="Cichocki N."/>
            <person name="Clum A."/>
            <person name="Copeland A."/>
            <person name="Hainaut M."/>
            <person name="Haridas S."/>
            <person name="Labutti K."/>
            <person name="Lindquist E."/>
            <person name="Lipzen A."/>
            <person name="Khouja H.-R."/>
            <person name="Murat C."/>
            <person name="Ohm R."/>
            <person name="Olson A."/>
            <person name="Spatafora J."/>
            <person name="Veneault-Fourrey C."/>
            <person name="Henrissat B."/>
            <person name="Grigoriev I."/>
            <person name="Martin F."/>
            <person name="Perotto S."/>
        </authorList>
    </citation>
    <scope>NUCLEOTIDE SEQUENCE [LARGE SCALE GENOMIC DNA]</scope>
    <source>
        <strain evidence="1 2">F</strain>
    </source>
</reference>
<dbReference type="STRING" id="1149755.A0A2J6SAB9"/>
<proteinExistence type="predicted"/>
<gene>
    <name evidence="1" type="ORF">L207DRAFT_449590</name>
</gene>
<organism evidence="1 2">
    <name type="scientific">Hyaloscypha variabilis (strain UAMH 11265 / GT02V1 / F)</name>
    <name type="common">Meliniomyces variabilis</name>
    <dbReference type="NCBI Taxonomy" id="1149755"/>
    <lineage>
        <taxon>Eukaryota</taxon>
        <taxon>Fungi</taxon>
        <taxon>Dikarya</taxon>
        <taxon>Ascomycota</taxon>
        <taxon>Pezizomycotina</taxon>
        <taxon>Leotiomycetes</taxon>
        <taxon>Helotiales</taxon>
        <taxon>Hyaloscyphaceae</taxon>
        <taxon>Hyaloscypha</taxon>
        <taxon>Hyaloscypha variabilis</taxon>
    </lineage>
</organism>
<protein>
    <submittedName>
        <fullName evidence="1">Uncharacterized protein</fullName>
    </submittedName>
</protein>
<keyword evidence="2" id="KW-1185">Reference proteome</keyword>
<evidence type="ECO:0000313" key="1">
    <source>
        <dbReference type="EMBL" id="PMD47708.1"/>
    </source>
</evidence>
<evidence type="ECO:0000313" key="2">
    <source>
        <dbReference type="Proteomes" id="UP000235786"/>
    </source>
</evidence>
<dbReference type="Proteomes" id="UP000235786">
    <property type="component" value="Unassembled WGS sequence"/>
</dbReference>